<gene>
    <name evidence="2" type="ORF">EB796_001350</name>
</gene>
<feature type="transmembrane region" description="Helical" evidence="1">
    <location>
        <begin position="6"/>
        <end position="25"/>
    </location>
</feature>
<reference evidence="2" key="1">
    <citation type="submission" date="2020-06" db="EMBL/GenBank/DDBJ databases">
        <title>Draft genome of Bugula neritina, a colonial animal packing powerful symbionts and potential medicines.</title>
        <authorList>
            <person name="Rayko M."/>
        </authorList>
    </citation>
    <scope>NUCLEOTIDE SEQUENCE [LARGE SCALE GENOMIC DNA]</scope>
    <source>
        <strain evidence="2">Kwan_BN1</strain>
    </source>
</reference>
<keyword evidence="1" id="KW-0812">Transmembrane</keyword>
<organism evidence="2 3">
    <name type="scientific">Bugula neritina</name>
    <name type="common">Brown bryozoan</name>
    <name type="synonym">Sertularia neritina</name>
    <dbReference type="NCBI Taxonomy" id="10212"/>
    <lineage>
        <taxon>Eukaryota</taxon>
        <taxon>Metazoa</taxon>
        <taxon>Spiralia</taxon>
        <taxon>Lophotrochozoa</taxon>
        <taxon>Bryozoa</taxon>
        <taxon>Gymnolaemata</taxon>
        <taxon>Cheilostomatida</taxon>
        <taxon>Flustrina</taxon>
        <taxon>Buguloidea</taxon>
        <taxon>Bugulidae</taxon>
        <taxon>Bugula</taxon>
    </lineage>
</organism>
<keyword evidence="1" id="KW-0472">Membrane</keyword>
<evidence type="ECO:0000313" key="2">
    <source>
        <dbReference type="EMBL" id="KAF6040347.1"/>
    </source>
</evidence>
<proteinExistence type="predicted"/>
<protein>
    <submittedName>
        <fullName evidence="2">Uncharacterized protein</fullName>
    </submittedName>
</protein>
<evidence type="ECO:0000313" key="3">
    <source>
        <dbReference type="Proteomes" id="UP000593567"/>
    </source>
</evidence>
<sequence>MPCMVLINFGFIFGWGNCPPLWMFLFMPRMRSRKPSYKVSGMFQRCEGGVSYVCLLTFTPLWLFEARTNWFCNTIQSTPSK</sequence>
<dbReference type="EMBL" id="VXIV02000155">
    <property type="protein sequence ID" value="KAF6040347.1"/>
    <property type="molecule type" value="Genomic_DNA"/>
</dbReference>
<name>A0A7J7KQA4_BUGNE</name>
<feature type="transmembrane region" description="Helical" evidence="1">
    <location>
        <begin position="46"/>
        <end position="64"/>
    </location>
</feature>
<comment type="caution">
    <text evidence="2">The sequence shown here is derived from an EMBL/GenBank/DDBJ whole genome shotgun (WGS) entry which is preliminary data.</text>
</comment>
<dbReference type="AlphaFoldDB" id="A0A7J7KQA4"/>
<dbReference type="Proteomes" id="UP000593567">
    <property type="component" value="Unassembled WGS sequence"/>
</dbReference>
<accession>A0A7J7KQA4</accession>
<keyword evidence="1" id="KW-1133">Transmembrane helix</keyword>
<evidence type="ECO:0000256" key="1">
    <source>
        <dbReference type="SAM" id="Phobius"/>
    </source>
</evidence>
<keyword evidence="3" id="KW-1185">Reference proteome</keyword>